<dbReference type="AlphaFoldDB" id="A0A0E2B7J4"/>
<comment type="caution">
    <text evidence="1">The sequence shown here is derived from an EMBL/GenBank/DDBJ whole genome shotgun (WGS) entry which is preliminary data.</text>
</comment>
<proteinExistence type="predicted"/>
<name>A0A0E2B7J4_9LEPT</name>
<evidence type="ECO:0000313" key="2">
    <source>
        <dbReference type="Proteomes" id="UP000006253"/>
    </source>
</evidence>
<sequence length="52" mass="6166">MQDLEKYIILKKFLISNQSSRNSILLSIDHNFSEVDILCMFLDSKNFKKPIF</sequence>
<dbReference type="Proteomes" id="UP000006253">
    <property type="component" value="Unassembled WGS sequence"/>
</dbReference>
<reference evidence="1 2" key="1">
    <citation type="submission" date="2012-10" db="EMBL/GenBank/DDBJ databases">
        <authorList>
            <person name="Harkins D.M."/>
            <person name="Durkin A.S."/>
            <person name="Brinkac L.M."/>
            <person name="Selengut J.D."/>
            <person name="Sanka R."/>
            <person name="DePew J."/>
            <person name="Purushe J."/>
            <person name="Peacock S.J."/>
            <person name="Thaipadungpanit J."/>
            <person name="Wuthiekanun V.W."/>
            <person name="Day N.P."/>
            <person name="Vinetz J.M."/>
            <person name="Sutton G.G."/>
            <person name="Nelson W.C."/>
            <person name="Fouts D.E."/>
        </authorList>
    </citation>
    <scope>NUCLEOTIDE SEQUENCE [LARGE SCALE GENOMIC DNA]</scope>
    <source>
        <strain evidence="1 2">H1</strain>
    </source>
</reference>
<protein>
    <submittedName>
        <fullName evidence="1">Uncharacterized protein</fullName>
    </submittedName>
</protein>
<accession>A0A0E2B7J4</accession>
<dbReference type="EMBL" id="AHMY02000011">
    <property type="protein sequence ID" value="EKO17317.1"/>
    <property type="molecule type" value="Genomic_DNA"/>
</dbReference>
<organism evidence="1 2">
    <name type="scientific">Leptospira kirschneri str. H1</name>
    <dbReference type="NCBI Taxonomy" id="1049966"/>
    <lineage>
        <taxon>Bacteria</taxon>
        <taxon>Pseudomonadati</taxon>
        <taxon>Spirochaetota</taxon>
        <taxon>Spirochaetia</taxon>
        <taxon>Leptospirales</taxon>
        <taxon>Leptospiraceae</taxon>
        <taxon>Leptospira</taxon>
    </lineage>
</organism>
<evidence type="ECO:0000313" key="1">
    <source>
        <dbReference type="EMBL" id="EKO17317.1"/>
    </source>
</evidence>
<gene>
    <name evidence="1" type="ORF">LEP1GSC081_2274</name>
</gene>